<dbReference type="RefSeq" id="WP_154717052.1">
    <property type="nucleotide sequence ID" value="NZ_LT837803.1"/>
</dbReference>
<feature type="compositionally biased region" description="Basic and acidic residues" evidence="1">
    <location>
        <begin position="71"/>
        <end position="84"/>
    </location>
</feature>
<gene>
    <name evidence="2" type="ORF">SDENCHOL_20568</name>
</gene>
<proteinExistence type="predicted"/>
<feature type="region of interest" description="Disordered" evidence="1">
    <location>
        <begin position="64"/>
        <end position="84"/>
    </location>
</feature>
<reference evidence="2" key="1">
    <citation type="submission" date="2017-03" db="EMBL/GenBank/DDBJ databases">
        <authorList>
            <consortium name="AG Boll"/>
        </authorList>
    </citation>
    <scope>NUCLEOTIDE SEQUENCE [LARGE SCALE GENOMIC DNA]</scope>
    <source>
        <strain evidence="2">Chol</strain>
    </source>
</reference>
<keyword evidence="3" id="KW-1185">Reference proteome</keyword>
<evidence type="ECO:0000256" key="1">
    <source>
        <dbReference type="SAM" id="MobiDB-lite"/>
    </source>
</evidence>
<sequence>MSRGRPASKTYFLARQADLFPDPAYQAYLEKRYPYLRAMRETLIRDSRDGGAAAGLAARVGALPPCTNRGGKVEPAKFEGMTKP</sequence>
<protein>
    <submittedName>
        <fullName evidence="2">Uncharacterized protein</fullName>
    </submittedName>
</protein>
<dbReference type="AlphaFoldDB" id="A0A7Z7MVR9"/>
<dbReference type="Proteomes" id="UP000242886">
    <property type="component" value="Chromosome SDENCHOL"/>
</dbReference>
<name>A0A7Z7MVR9_9PROT</name>
<accession>A0A7Z7MVR9</accession>
<evidence type="ECO:0000313" key="2">
    <source>
        <dbReference type="EMBL" id="SMB28129.1"/>
    </source>
</evidence>
<dbReference type="EMBL" id="LT837803">
    <property type="protein sequence ID" value="SMB28129.1"/>
    <property type="molecule type" value="Genomic_DNA"/>
</dbReference>
<organism evidence="2 3">
    <name type="scientific">Sterolibacterium denitrificans</name>
    <dbReference type="NCBI Taxonomy" id="157592"/>
    <lineage>
        <taxon>Bacteria</taxon>
        <taxon>Pseudomonadati</taxon>
        <taxon>Pseudomonadota</taxon>
        <taxon>Betaproteobacteria</taxon>
        <taxon>Nitrosomonadales</taxon>
        <taxon>Sterolibacteriaceae</taxon>
        <taxon>Sterolibacterium</taxon>
    </lineage>
</organism>
<evidence type="ECO:0000313" key="3">
    <source>
        <dbReference type="Proteomes" id="UP000242886"/>
    </source>
</evidence>